<accession>A0A6A0B2E0</accession>
<evidence type="ECO:0000256" key="6">
    <source>
        <dbReference type="ARBA" id="ARBA00023033"/>
    </source>
</evidence>
<evidence type="ECO:0000313" key="8">
    <source>
        <dbReference type="Proteomes" id="UP000484988"/>
    </source>
</evidence>
<evidence type="ECO:0000256" key="3">
    <source>
        <dbReference type="ARBA" id="ARBA00022723"/>
    </source>
</evidence>
<dbReference type="RefSeq" id="WP_173267515.1">
    <property type="nucleotide sequence ID" value="NZ_BLLG01000032.1"/>
</dbReference>
<dbReference type="GO" id="GO:0016705">
    <property type="term" value="F:oxidoreductase activity, acting on paired donors, with incorporation or reduction of molecular oxygen"/>
    <property type="evidence" value="ECO:0007669"/>
    <property type="project" value="InterPro"/>
</dbReference>
<keyword evidence="3" id="KW-0479">Metal-binding</keyword>
<dbReference type="PRINTS" id="PR00359">
    <property type="entry name" value="BP450"/>
</dbReference>
<dbReference type="PANTHER" id="PTHR46696">
    <property type="entry name" value="P450, PUTATIVE (EUROFUNG)-RELATED"/>
    <property type="match status" value="1"/>
</dbReference>
<comment type="similarity">
    <text evidence="1">Belongs to the cytochrome P450 family.</text>
</comment>
<keyword evidence="6" id="KW-0503">Monooxygenase</keyword>
<dbReference type="SUPFAM" id="SSF48264">
    <property type="entry name" value="Cytochrome P450"/>
    <property type="match status" value="1"/>
</dbReference>
<sequence length="394" mass="43332">MPSAQQLPLVELELPSILAFSDIRLRLQEQAPVCRIRTPAGDEGWLVTRHAEVKALLQDRRLGRSHKDPANAPRFFSNPMLDMLVTDDDVETERRDHESKRILYTRSFAARRVIERRSRVEALAHAAIDAIVAAGPTADLHASYSMEYSQQALCDMVGVPAEDRRRLLDMMDTVGDTDRRHAESGMDALFGYAAELGGKRRGRPGDDVISRFAEAGLTDEQIGLHTVTLLFTGLSGLASHLDFGVLLFLRNADQLALATADPDVMAHAVDEVMRATIGSPVLPRYASEDIGIGGVTIAEGDLVMLDFSLANHDPRAFEDPYRFDVTRTPNPHFTFGHGMRHCTGAPLVRVILAVAYTALFQRLPSLRLAVPEAELESHPGGRLAGGLAEFPVTW</sequence>
<keyword evidence="8" id="KW-1185">Reference proteome</keyword>
<evidence type="ECO:0000313" key="7">
    <source>
        <dbReference type="EMBL" id="GFH39480.1"/>
    </source>
</evidence>
<evidence type="ECO:0000256" key="4">
    <source>
        <dbReference type="ARBA" id="ARBA00023002"/>
    </source>
</evidence>
<evidence type="ECO:0000256" key="5">
    <source>
        <dbReference type="ARBA" id="ARBA00023004"/>
    </source>
</evidence>
<dbReference type="EMBL" id="BLLG01000032">
    <property type="protein sequence ID" value="GFH39480.1"/>
    <property type="molecule type" value="Genomic_DNA"/>
</dbReference>
<name>A0A6A0B2E0_9ACTN</name>
<proteinExistence type="inferred from homology"/>
<comment type="caution">
    <text evidence="7">The sequence shown here is derived from an EMBL/GenBank/DDBJ whole genome shotgun (WGS) entry which is preliminary data.</text>
</comment>
<dbReference type="GO" id="GO:0005506">
    <property type="term" value="F:iron ion binding"/>
    <property type="evidence" value="ECO:0007669"/>
    <property type="project" value="InterPro"/>
</dbReference>
<dbReference type="Gene3D" id="1.10.630.10">
    <property type="entry name" value="Cytochrome P450"/>
    <property type="match status" value="1"/>
</dbReference>
<protein>
    <submittedName>
        <fullName evidence="7">Cytochrome P450</fullName>
    </submittedName>
</protein>
<gene>
    <name evidence="7" type="ORF">SCWH03_57480</name>
</gene>
<keyword evidence="4" id="KW-0560">Oxidoreductase</keyword>
<keyword evidence="2" id="KW-0349">Heme</keyword>
<reference evidence="7 8" key="1">
    <citation type="submission" date="2020-02" db="EMBL/GenBank/DDBJ databases">
        <title>Whole Genome Shotgun Sequence of Streptomyces sp. strain CWH03.</title>
        <authorList>
            <person name="Dohra H."/>
            <person name="Kodani S."/>
            <person name="Yamamura H."/>
        </authorList>
    </citation>
    <scope>NUCLEOTIDE SEQUENCE [LARGE SCALE GENOMIC DNA]</scope>
    <source>
        <strain evidence="7 8">CWH03</strain>
    </source>
</reference>
<dbReference type="GO" id="GO:0020037">
    <property type="term" value="F:heme binding"/>
    <property type="evidence" value="ECO:0007669"/>
    <property type="project" value="InterPro"/>
</dbReference>
<dbReference type="GO" id="GO:0004497">
    <property type="term" value="F:monooxygenase activity"/>
    <property type="evidence" value="ECO:0007669"/>
    <property type="project" value="UniProtKB-KW"/>
</dbReference>
<evidence type="ECO:0000256" key="1">
    <source>
        <dbReference type="ARBA" id="ARBA00010617"/>
    </source>
</evidence>
<organism evidence="7 8">
    <name type="scientific">Streptomyces pacificus</name>
    <dbReference type="NCBI Taxonomy" id="2705029"/>
    <lineage>
        <taxon>Bacteria</taxon>
        <taxon>Bacillati</taxon>
        <taxon>Actinomycetota</taxon>
        <taxon>Actinomycetes</taxon>
        <taxon>Kitasatosporales</taxon>
        <taxon>Streptomycetaceae</taxon>
        <taxon>Streptomyces</taxon>
    </lineage>
</organism>
<dbReference type="FunFam" id="1.10.630.10:FF:000018">
    <property type="entry name" value="Cytochrome P450 monooxygenase"/>
    <property type="match status" value="1"/>
</dbReference>
<dbReference type="InterPro" id="IPR002397">
    <property type="entry name" value="Cyt_P450_B"/>
</dbReference>
<evidence type="ECO:0000256" key="2">
    <source>
        <dbReference type="ARBA" id="ARBA00022617"/>
    </source>
</evidence>
<dbReference type="Pfam" id="PF00067">
    <property type="entry name" value="p450"/>
    <property type="match status" value="1"/>
</dbReference>
<dbReference type="AlphaFoldDB" id="A0A6A0B2E0"/>
<keyword evidence="5" id="KW-0408">Iron</keyword>
<dbReference type="PANTHER" id="PTHR46696:SF1">
    <property type="entry name" value="CYTOCHROME P450 YJIB-RELATED"/>
    <property type="match status" value="1"/>
</dbReference>
<dbReference type="InterPro" id="IPR001128">
    <property type="entry name" value="Cyt_P450"/>
</dbReference>
<dbReference type="Proteomes" id="UP000484988">
    <property type="component" value="Unassembled WGS sequence"/>
</dbReference>
<dbReference type="InterPro" id="IPR036396">
    <property type="entry name" value="Cyt_P450_sf"/>
</dbReference>